<feature type="coiled-coil region" evidence="1">
    <location>
        <begin position="25"/>
        <end position="59"/>
    </location>
</feature>
<feature type="domain" description="Phage tail tape measure protein" evidence="4">
    <location>
        <begin position="205"/>
        <end position="403"/>
    </location>
</feature>
<accession>A0ABR8Z795</accession>
<keyword evidence="1" id="KW-0175">Coiled coil</keyword>
<keyword evidence="3" id="KW-0472">Membrane</keyword>
<comment type="caution">
    <text evidence="5">The sequence shown here is derived from an EMBL/GenBank/DDBJ whole genome shotgun (WGS) entry which is preliminary data.</text>
</comment>
<feature type="transmembrane region" description="Helical" evidence="3">
    <location>
        <begin position="509"/>
        <end position="529"/>
    </location>
</feature>
<evidence type="ECO:0000256" key="1">
    <source>
        <dbReference type="SAM" id="Coils"/>
    </source>
</evidence>
<evidence type="ECO:0000259" key="4">
    <source>
        <dbReference type="Pfam" id="PF10145"/>
    </source>
</evidence>
<name>A0ABR8Z795_9FLAO</name>
<protein>
    <submittedName>
        <fullName evidence="5">Phage tail tape measure protein</fullName>
    </submittedName>
</protein>
<evidence type="ECO:0000256" key="3">
    <source>
        <dbReference type="SAM" id="Phobius"/>
    </source>
</evidence>
<dbReference type="Proteomes" id="UP000637299">
    <property type="component" value="Unassembled WGS sequence"/>
</dbReference>
<dbReference type="EMBL" id="JACYFS010000001">
    <property type="protein sequence ID" value="MBD8081151.1"/>
    <property type="molecule type" value="Genomic_DNA"/>
</dbReference>
<keyword evidence="3" id="KW-0812">Transmembrane</keyword>
<gene>
    <name evidence="5" type="ORF">IC610_01805</name>
</gene>
<evidence type="ECO:0000313" key="6">
    <source>
        <dbReference type="Proteomes" id="UP000637299"/>
    </source>
</evidence>
<dbReference type="InterPro" id="IPR010090">
    <property type="entry name" value="Phage_tape_meas"/>
</dbReference>
<reference evidence="5 6" key="1">
    <citation type="submission" date="2020-09" db="EMBL/GenBank/DDBJ databases">
        <title>Genome seq and assembly of Chryseobacterium sp.</title>
        <authorList>
            <person name="Chhetri G."/>
        </authorList>
    </citation>
    <scope>NUCLEOTIDE SEQUENCE [LARGE SCALE GENOMIC DNA]</scope>
    <source>
        <strain evidence="5 6">GCR10</strain>
    </source>
</reference>
<organism evidence="5 6">
    <name type="scientific">Chryseobacterium caseinilyticum</name>
    <dbReference type="NCBI Taxonomy" id="2771428"/>
    <lineage>
        <taxon>Bacteria</taxon>
        <taxon>Pseudomonadati</taxon>
        <taxon>Bacteroidota</taxon>
        <taxon>Flavobacteriia</taxon>
        <taxon>Flavobacteriales</taxon>
        <taxon>Weeksellaceae</taxon>
        <taxon>Chryseobacterium group</taxon>
        <taxon>Chryseobacterium</taxon>
    </lineage>
</organism>
<keyword evidence="3" id="KW-1133">Transmembrane helix</keyword>
<feature type="transmembrane region" description="Helical" evidence="3">
    <location>
        <begin position="605"/>
        <end position="622"/>
    </location>
</feature>
<feature type="coiled-coil region" evidence="1">
    <location>
        <begin position="1227"/>
        <end position="1254"/>
    </location>
</feature>
<evidence type="ECO:0000256" key="2">
    <source>
        <dbReference type="SAM" id="MobiDB-lite"/>
    </source>
</evidence>
<proteinExistence type="predicted"/>
<evidence type="ECO:0000313" key="5">
    <source>
        <dbReference type="EMBL" id="MBD8081151.1"/>
    </source>
</evidence>
<dbReference type="Pfam" id="PF10145">
    <property type="entry name" value="PhageMin_Tail"/>
    <property type="match status" value="1"/>
</dbReference>
<dbReference type="RefSeq" id="WP_191734965.1">
    <property type="nucleotide sequence ID" value="NZ_JACYFS010000001.1"/>
</dbReference>
<feature type="region of interest" description="Disordered" evidence="2">
    <location>
        <begin position="856"/>
        <end position="881"/>
    </location>
</feature>
<sequence>MAKVISDEILKLKIVVNGDEAQKRVLDLEKANNVLSLRLKDLNEKQKELRKHRKKDSEEYKQNEREIRMLTAAFDANREKIDDEIRSMNIMNLTMEQLTRRANDLRFAMNHMADGAGLDAARAEYQAMQDRLRQLRNGADDSSWSIRNLSDRFNQYSGIAVAVAASLAGVAISIQQTIDMNNKMADAQTAVAKTTGMTKQEVNDLAAAYSDFDTRTSKIDLLKISTVGGRLGVPKEEIKDFTQVVDQAYVALGDSFEGGVEKVAEKIGMIKGLFDGTKELNYAEAINMIGSAMNELGADGAASEQNIADFTLRVGQLPERLKPSVAETMALGAAFEESGVDAERASSGYSKFVRVAAKETAAFAQVMGISQKEVEKLINQDPLQFFLKFSEGAKGLDATVLSSILDGLKLNDNEVISIIGSASENTDRFRKSIELSNQALSDATSLQLEFDQVNNNAAGIYDKVRKKFVAMFTSDTVAKSLNWTISTIGKMLGVVEDTEGGVTRFRDSLLFLVKILTIVVVSIFSYNTALKLSELTMISIRERLLAYTAVQKVSELLNKTGAFAQNIWNATIGYGTLALARLTGSTNLQTAAQQRLNLVTAANPWGAVLAVVTAVVTAYMLFRKSTDELREAEKKRFEESIRYEIAQREGIQKGKTAVEEYKNSVANLTAVLRDENVSQDLRKKAYEALIKMHPEFMGTVNKEYIATKELARVYQELASQIDLSARIRARAAAKQSLYDDNAKMELEYAKGAAAREKEQRERNQYREKYNYSKERGDSAVRMFGSFEEHNKGAELLNQINSNNKLLRQYNEADKQRIFYLQTALQSVKGAKRKEVEMELYALLGVEAEEKPDFKSNYKALPDKEKKPKKEKKSAEESEYEKMRKRILSHKEDYDQKEVDLEAQKQIAISENQKEGYEKERAMIIAEEGKKQADLDKMKFSDGDFDDIDKIIAREKGALQKQFIEIKNQWIRENAIVDEIKEQEKEKTNIKLLALDDKYLMLDYKQQEEALQKRVNLITREQNQTLAAAQSVEQQKAFLASKGYSDSSLAMITTWEEGKAKIEKYYQQKALEEQLNFLQDQIAMFDMMMEVTPAFITDDQIETIQAYRDKIAALLLEVTKLKKGEEQKLGGKLSSFGTGTTDLFGLSPDQWKAMFTNTDNLSEKIQKIGAAIQVAQSMFGAYANFVQNNEKRMLTQMEVSSERKKKRLKNQLDSGVISQEEYKKQSLLIDAELDNKKAQIEYQAAKRQRDIQIAQAIAGVAMSVINAAQTAPFFPVGLAMTVVAAAMGAVQLSTIMGTPLPSAPGAEEGFYPVLRQQDNKLFNARKRRSKTGVYNEPTMLVGEGGASMPELVVSGKTLKRIDPKVNRMYMNEIQRIEGFENGLYPGGNQSSGNDDLMIRMIGVLEESNAVMRDLRDKGVTGRFVKNARNGKDLDETQNMYKELRNKSKH</sequence>
<keyword evidence="6" id="KW-1185">Reference proteome</keyword>